<dbReference type="InterPro" id="IPR003594">
    <property type="entry name" value="HATPase_dom"/>
</dbReference>
<dbReference type="Pfam" id="PF02518">
    <property type="entry name" value="HATPase_c"/>
    <property type="match status" value="1"/>
</dbReference>
<dbReference type="GO" id="GO:0004673">
    <property type="term" value="F:protein histidine kinase activity"/>
    <property type="evidence" value="ECO:0007669"/>
    <property type="project" value="UniProtKB-EC"/>
</dbReference>
<dbReference type="Pfam" id="PF13589">
    <property type="entry name" value="HATPase_c_3"/>
    <property type="match status" value="1"/>
</dbReference>
<reference evidence="12" key="1">
    <citation type="submission" date="2017-08" db="EMBL/GenBank/DDBJ databases">
        <authorList>
            <person name="Varghese N."/>
            <person name="Submissions S."/>
        </authorList>
    </citation>
    <scope>NUCLEOTIDE SEQUENCE [LARGE SCALE GENOMIC DNA]</scope>
    <source>
        <strain evidence="12">JA276</strain>
    </source>
</reference>
<feature type="domain" description="Histidine kinase" evidence="10">
    <location>
        <begin position="511"/>
        <end position="742"/>
    </location>
</feature>
<keyword evidence="6 11" id="KW-0418">Kinase</keyword>
<dbReference type="InterPro" id="IPR036890">
    <property type="entry name" value="HATPase_C_sf"/>
</dbReference>
<evidence type="ECO:0000256" key="1">
    <source>
        <dbReference type="ARBA" id="ARBA00000085"/>
    </source>
</evidence>
<comment type="catalytic activity">
    <reaction evidence="1">
        <text>ATP + protein L-histidine = ADP + protein N-phospho-L-histidine.</text>
        <dbReference type="EC" id="2.7.13.3"/>
    </reaction>
</comment>
<dbReference type="SMART" id="SM00387">
    <property type="entry name" value="HATPase_c"/>
    <property type="match status" value="1"/>
</dbReference>
<gene>
    <name evidence="11" type="ORF">SAMN05877831_1274</name>
</gene>
<dbReference type="OrthoDB" id="9816482at2"/>
<evidence type="ECO:0000256" key="3">
    <source>
        <dbReference type="ARBA" id="ARBA00022553"/>
    </source>
</evidence>
<evidence type="ECO:0000256" key="2">
    <source>
        <dbReference type="ARBA" id="ARBA00012438"/>
    </source>
</evidence>
<keyword evidence="5" id="KW-0547">Nucleotide-binding</keyword>
<dbReference type="EMBL" id="OBMT01000027">
    <property type="protein sequence ID" value="SOC22096.1"/>
    <property type="molecule type" value="Genomic_DNA"/>
</dbReference>
<dbReference type="InterPro" id="IPR005467">
    <property type="entry name" value="His_kinase_dom"/>
</dbReference>
<dbReference type="PANTHER" id="PTHR43065">
    <property type="entry name" value="SENSOR HISTIDINE KINASE"/>
    <property type="match status" value="1"/>
</dbReference>
<dbReference type="InterPro" id="IPR004358">
    <property type="entry name" value="Sig_transdc_His_kin-like_C"/>
</dbReference>
<keyword evidence="3" id="KW-0597">Phosphoprotein</keyword>
<dbReference type="EC" id="2.7.13.3" evidence="2"/>
<evidence type="ECO:0000259" key="10">
    <source>
        <dbReference type="PROSITE" id="PS50109"/>
    </source>
</evidence>
<keyword evidence="12" id="KW-1185">Reference proteome</keyword>
<evidence type="ECO:0000256" key="4">
    <source>
        <dbReference type="ARBA" id="ARBA00022679"/>
    </source>
</evidence>
<feature type="compositionally biased region" description="Polar residues" evidence="9">
    <location>
        <begin position="451"/>
        <end position="465"/>
    </location>
</feature>
<keyword evidence="7" id="KW-0067">ATP-binding</keyword>
<dbReference type="Gene3D" id="3.30.565.10">
    <property type="entry name" value="Histidine kinase-like ATPase, C-terminal domain"/>
    <property type="match status" value="2"/>
</dbReference>
<name>A0A285TJ84_9RHOB</name>
<feature type="region of interest" description="Disordered" evidence="9">
    <location>
        <begin position="403"/>
        <end position="472"/>
    </location>
</feature>
<dbReference type="GO" id="GO:0000160">
    <property type="term" value="P:phosphorelay signal transduction system"/>
    <property type="evidence" value="ECO:0007669"/>
    <property type="project" value="UniProtKB-KW"/>
</dbReference>
<evidence type="ECO:0000256" key="7">
    <source>
        <dbReference type="ARBA" id="ARBA00022840"/>
    </source>
</evidence>
<evidence type="ECO:0000256" key="8">
    <source>
        <dbReference type="ARBA" id="ARBA00023012"/>
    </source>
</evidence>
<dbReference type="PANTHER" id="PTHR43065:SF10">
    <property type="entry name" value="PEROXIDE STRESS-ACTIVATED HISTIDINE KINASE MAK3"/>
    <property type="match status" value="1"/>
</dbReference>
<evidence type="ECO:0000256" key="9">
    <source>
        <dbReference type="SAM" id="MobiDB-lite"/>
    </source>
</evidence>
<dbReference type="AlphaFoldDB" id="A0A285TJ84"/>
<proteinExistence type="predicted"/>
<dbReference type="SUPFAM" id="SSF55874">
    <property type="entry name" value="ATPase domain of HSP90 chaperone/DNA topoisomerase II/histidine kinase"/>
    <property type="match status" value="2"/>
</dbReference>
<evidence type="ECO:0000313" key="12">
    <source>
        <dbReference type="Proteomes" id="UP000219111"/>
    </source>
</evidence>
<evidence type="ECO:0000313" key="11">
    <source>
        <dbReference type="EMBL" id="SOC22096.1"/>
    </source>
</evidence>
<dbReference type="Proteomes" id="UP000219111">
    <property type="component" value="Unassembled WGS sequence"/>
</dbReference>
<protein>
    <recommendedName>
        <fullName evidence="2">histidine kinase</fullName>
        <ecNumber evidence="2">2.7.13.3</ecNumber>
    </recommendedName>
</protein>
<organism evidence="11 12">
    <name type="scientific">Rhodobacter maris</name>
    <dbReference type="NCBI Taxonomy" id="446682"/>
    <lineage>
        <taxon>Bacteria</taxon>
        <taxon>Pseudomonadati</taxon>
        <taxon>Pseudomonadota</taxon>
        <taxon>Alphaproteobacteria</taxon>
        <taxon>Rhodobacterales</taxon>
        <taxon>Rhodobacter group</taxon>
        <taxon>Rhodobacter</taxon>
    </lineage>
</organism>
<keyword evidence="4" id="KW-0808">Transferase</keyword>
<evidence type="ECO:0000256" key="5">
    <source>
        <dbReference type="ARBA" id="ARBA00022741"/>
    </source>
</evidence>
<feature type="compositionally biased region" description="Basic and acidic residues" evidence="9">
    <location>
        <begin position="437"/>
        <end position="450"/>
    </location>
</feature>
<evidence type="ECO:0000256" key="6">
    <source>
        <dbReference type="ARBA" id="ARBA00022777"/>
    </source>
</evidence>
<dbReference type="PROSITE" id="PS50109">
    <property type="entry name" value="HIS_KIN"/>
    <property type="match status" value="1"/>
</dbReference>
<sequence length="744" mass="82858">MTEELHFSTDAGLIDRLGRELVGRQETALIELVKNSFDADARSATVTLEPDALTIEDDGTGMTRDELVAGFLRLASTFKVKEPKSRIFKRQRAGRKGIGRFATQRLGSVLRLKTWVNVNDPGIELVVDWRKFESGRNLDEVPVYLGQEPPAAPGTKIRIELLRDEWSDAQIRRCWRGLLALQQPFPVAPVEQRPGADPGFEVRFLREGGLFNDPKVVADFQSEILDHRHATIEFRVNDLGIAEWRLTQNKFGPDRGWQNIHHEHRDGVSPPAYRFLRNVAMKAHYFIIAPDLLPSLVFTRVRDILREEGGIRLYRNGFRVVPYGESGNDWLHLDQLYAQRGPVLAPVANRNFFGVIEVHDPEGVQFEEHTSREGLIETDAFGEVTGLAMAVLATAVNRIAEDRGRKRSAGGSAERKTSDALDRLRKAAQRVQAAEEVLARRRDPEDESSAKDSNLNESQAGQTEDTGPAQGERTAELLHESIALLEQQQAELADEAALLRLLATLGLTTSEFSHETGMTFEAVRMDFRAVFEAALQARADDDVFAERAERANAMLSRLDALTAYLNELASARSVRQLSSISVSKAIDEFAIGVRSLAEKAGITMEIDTPEYDPLYTKPMHSAEVASILLNFFSNSLKALRRTEGQRRIEVKAERENDGQIVIRFSDTGDGIPEENREKVFDLFFTSRVAAPAAANTAEQYSGTGLGLWIVHQIISKAGGDIEVIDPPAGFATCLEVRLPAEEEK</sequence>
<dbReference type="PRINTS" id="PR00344">
    <property type="entry name" value="BCTRLSENSOR"/>
</dbReference>
<keyword evidence="8" id="KW-0902">Two-component regulatory system</keyword>
<accession>A0A285TJ84</accession>
<dbReference type="GO" id="GO:0005524">
    <property type="term" value="F:ATP binding"/>
    <property type="evidence" value="ECO:0007669"/>
    <property type="project" value="UniProtKB-KW"/>
</dbReference>
<feature type="compositionally biased region" description="Basic and acidic residues" evidence="9">
    <location>
        <begin position="413"/>
        <end position="425"/>
    </location>
</feature>